<evidence type="ECO:0000259" key="2">
    <source>
        <dbReference type="Pfam" id="PF00498"/>
    </source>
</evidence>
<dbReference type="VEuPathDB" id="FungiDB:RhiirFUN_019186"/>
<organism evidence="3 4">
    <name type="scientific">Rhizophagus irregularis</name>
    <dbReference type="NCBI Taxonomy" id="588596"/>
    <lineage>
        <taxon>Eukaryota</taxon>
        <taxon>Fungi</taxon>
        <taxon>Fungi incertae sedis</taxon>
        <taxon>Mucoromycota</taxon>
        <taxon>Glomeromycotina</taxon>
        <taxon>Glomeromycetes</taxon>
        <taxon>Glomerales</taxon>
        <taxon>Glomeraceae</taxon>
        <taxon>Rhizophagus</taxon>
    </lineage>
</organism>
<dbReference type="EMBL" id="CAGKOT010000111">
    <property type="protein sequence ID" value="CAB5396142.1"/>
    <property type="molecule type" value="Genomic_DNA"/>
</dbReference>
<dbReference type="InterPro" id="IPR000253">
    <property type="entry name" value="FHA_dom"/>
</dbReference>
<proteinExistence type="predicted"/>
<feature type="domain" description="FHA" evidence="2">
    <location>
        <begin position="33"/>
        <end position="86"/>
    </location>
</feature>
<comment type="caution">
    <text evidence="3">The sequence shown here is derived from an EMBL/GenBank/DDBJ whole genome shotgun (WGS) entry which is preliminary data.</text>
</comment>
<dbReference type="Pfam" id="PF00498">
    <property type="entry name" value="FHA"/>
    <property type="match status" value="1"/>
</dbReference>
<dbReference type="AlphaFoldDB" id="A0A915ZZR3"/>
<feature type="compositionally biased region" description="Acidic residues" evidence="1">
    <location>
        <begin position="239"/>
        <end position="249"/>
    </location>
</feature>
<name>A0A915ZZR3_9GLOM</name>
<feature type="compositionally biased region" description="Basic residues" evidence="1">
    <location>
        <begin position="286"/>
        <end position="297"/>
    </location>
</feature>
<protein>
    <recommendedName>
        <fullName evidence="2">FHA domain-containing protein</fullName>
    </recommendedName>
</protein>
<evidence type="ECO:0000256" key="1">
    <source>
        <dbReference type="SAM" id="MobiDB-lite"/>
    </source>
</evidence>
<feature type="region of interest" description="Disordered" evidence="1">
    <location>
        <begin position="106"/>
        <end position="157"/>
    </location>
</feature>
<evidence type="ECO:0000313" key="4">
    <source>
        <dbReference type="Proteomes" id="UP000684084"/>
    </source>
</evidence>
<dbReference type="CDD" id="cd22671">
    <property type="entry name" value="FHA_APTX-like"/>
    <property type="match status" value="1"/>
</dbReference>
<feature type="compositionally biased region" description="Basic and acidic residues" evidence="1">
    <location>
        <begin position="106"/>
        <end position="116"/>
    </location>
</feature>
<feature type="region of interest" description="Disordered" evidence="1">
    <location>
        <begin position="192"/>
        <end position="306"/>
    </location>
</feature>
<dbReference type="Proteomes" id="UP000684084">
    <property type="component" value="Unassembled WGS sequence"/>
</dbReference>
<dbReference type="OrthoDB" id="2444046at2759"/>
<accession>A0A915ZZR3</accession>
<evidence type="ECO:0000313" key="3">
    <source>
        <dbReference type="EMBL" id="CAB5396142.1"/>
    </source>
</evidence>
<gene>
    <name evidence="3" type="ORF">CHRIB12_LOCUS24192</name>
</gene>
<feature type="compositionally biased region" description="Basic and acidic residues" evidence="1">
    <location>
        <begin position="250"/>
        <end position="285"/>
    </location>
</feature>
<reference evidence="3" key="1">
    <citation type="submission" date="2020-05" db="EMBL/GenBank/DDBJ databases">
        <authorList>
            <person name="Rincon C."/>
            <person name="Sanders R I."/>
            <person name="Robbins C."/>
            <person name="Chaturvedi A."/>
        </authorList>
    </citation>
    <scope>NUCLEOTIDE SEQUENCE</scope>
    <source>
        <strain evidence="3">CHB12</strain>
    </source>
</reference>
<sequence length="306" mass="34639">MPIHVVLHFLDPIDKTFGFTEPNTLELGRSSGFIENETLSRKQASFEVKNGRVYVTALGSNAMMKGRKIIRKNNKIEIFDGDTLTLMQKEYPFTVTITQTEQKIPDLDSLLDDKNKRQPSPGPMTRLRKNLGVGASTSSTPTLPPQHNYGLDKHTPSQLLNDMLSSQSSLLGFGTDEEGNVSNLNNLDYTKRRELSDDETSDDGAKEIYDSDEISSIGSGDNMISDESSYLGSSFQSSDSEEMSQEIDEDDKKYKKASRDRGRNRKYEQSREVMMQDKEVKEVKEVKKKTNVRKGKERLRDSSKRK</sequence>